<feature type="transmembrane region" description="Helical" evidence="1">
    <location>
        <begin position="227"/>
        <end position="245"/>
    </location>
</feature>
<evidence type="ECO:0000256" key="1">
    <source>
        <dbReference type="SAM" id="Phobius"/>
    </source>
</evidence>
<keyword evidence="1" id="KW-0472">Membrane</keyword>
<accession>X1QZ34</accession>
<keyword evidence="1" id="KW-0812">Transmembrane</keyword>
<gene>
    <name evidence="2" type="ORF">S12H4_00860</name>
</gene>
<proteinExistence type="predicted"/>
<keyword evidence="1" id="KW-1133">Transmembrane helix</keyword>
<dbReference type="EMBL" id="BARW01000136">
    <property type="protein sequence ID" value="GAI60091.1"/>
    <property type="molecule type" value="Genomic_DNA"/>
</dbReference>
<dbReference type="AlphaFoldDB" id="X1QZ34"/>
<comment type="caution">
    <text evidence="2">The sequence shown here is derived from an EMBL/GenBank/DDBJ whole genome shotgun (WGS) entry which is preliminary data.</text>
</comment>
<sequence>MRLPLSITKPAKDVFDAVESISPEGPPLLIATDYAPSTAPELDPMLYALLRHCFVTKRRVMLLALYPQGAGMAQAGLDFILPEFPDVKSGEDYVFLGYQPGVQAVVMSLGEDVRLAFPTDAYGVSLDSLPMMEHVRNYDDIALVVDLAGSSIPITWVIYAVARYGQRLGVGVTAVSAAQYYPYLNSGQFIGMLGGLKGAAEYEILIQQKGYTEARQIATIGMDSQSIAHLVILALIIIGNIAFFASKSHKKKGTSSK</sequence>
<name>X1QZ34_9ZZZZ</name>
<organism evidence="2">
    <name type="scientific">marine sediment metagenome</name>
    <dbReference type="NCBI Taxonomy" id="412755"/>
    <lineage>
        <taxon>unclassified sequences</taxon>
        <taxon>metagenomes</taxon>
        <taxon>ecological metagenomes</taxon>
    </lineage>
</organism>
<reference evidence="2" key="1">
    <citation type="journal article" date="2014" name="Front. Microbiol.">
        <title>High frequency of phylogenetically diverse reductive dehalogenase-homologous genes in deep subseafloor sedimentary metagenomes.</title>
        <authorList>
            <person name="Kawai M."/>
            <person name="Futagami T."/>
            <person name="Toyoda A."/>
            <person name="Takaki Y."/>
            <person name="Nishi S."/>
            <person name="Hori S."/>
            <person name="Arai W."/>
            <person name="Tsubouchi T."/>
            <person name="Morono Y."/>
            <person name="Uchiyama I."/>
            <person name="Ito T."/>
            <person name="Fujiyama A."/>
            <person name="Inagaki F."/>
            <person name="Takami H."/>
        </authorList>
    </citation>
    <scope>NUCLEOTIDE SEQUENCE</scope>
    <source>
        <strain evidence="2">Expedition CK06-06</strain>
    </source>
</reference>
<protein>
    <submittedName>
        <fullName evidence="2">Uncharacterized protein</fullName>
    </submittedName>
</protein>
<evidence type="ECO:0000313" key="2">
    <source>
        <dbReference type="EMBL" id="GAI60091.1"/>
    </source>
</evidence>